<gene>
    <name evidence="2" type="ORF">HNP82_003530</name>
</gene>
<dbReference type="InterPro" id="IPR000192">
    <property type="entry name" value="Aminotrans_V_dom"/>
</dbReference>
<evidence type="ECO:0000313" key="3">
    <source>
        <dbReference type="Proteomes" id="UP000543642"/>
    </source>
</evidence>
<dbReference type="Gene3D" id="3.90.1150.10">
    <property type="entry name" value="Aspartate Aminotransferase, domain 1"/>
    <property type="match status" value="1"/>
</dbReference>
<dbReference type="Gene3D" id="3.40.640.10">
    <property type="entry name" value="Type I PLP-dependent aspartate aminotransferase-like (Major domain)"/>
    <property type="match status" value="1"/>
</dbReference>
<sequence>MDYMYFNNAGAGLMSKGTYETLTNHMKLEMNVGAYKAAAMKSDAVNNFYSLAAKLLNAGSKDEIAFIDSASRGWNLIIYGLDIKESDVIVTLSSEYGTNLLTIYDIVLTLHASYTKVLF</sequence>
<proteinExistence type="predicted"/>
<dbReference type="InterPro" id="IPR015421">
    <property type="entry name" value="PyrdxlP-dep_Trfase_major"/>
</dbReference>
<dbReference type="Pfam" id="PF00266">
    <property type="entry name" value="Aminotran_5"/>
    <property type="match status" value="1"/>
</dbReference>
<keyword evidence="3" id="KW-1185">Reference proteome</keyword>
<dbReference type="InterPro" id="IPR015422">
    <property type="entry name" value="PyrdxlP-dep_Trfase_small"/>
</dbReference>
<dbReference type="EMBL" id="JACHFW010000031">
    <property type="protein sequence ID" value="MBB5266373.1"/>
    <property type="molecule type" value="Genomic_DNA"/>
</dbReference>
<keyword evidence="2" id="KW-0456">Lyase</keyword>
<evidence type="ECO:0000313" key="2">
    <source>
        <dbReference type="EMBL" id="MBB5266373.1"/>
    </source>
</evidence>
<evidence type="ECO:0000259" key="1">
    <source>
        <dbReference type="Pfam" id="PF00266"/>
    </source>
</evidence>
<accession>A0A7W8HEA6</accession>
<comment type="caution">
    <text evidence="2">The sequence shown here is derived from an EMBL/GenBank/DDBJ whole genome shotgun (WGS) entry which is preliminary data.</text>
</comment>
<reference evidence="2 3" key="1">
    <citation type="submission" date="2020-08" db="EMBL/GenBank/DDBJ databases">
        <title>Genomic Encyclopedia of Type Strains, Phase IV (KMG-IV): sequencing the most valuable type-strain genomes for metagenomic binning, comparative biology and taxonomic classification.</title>
        <authorList>
            <person name="Goeker M."/>
        </authorList>
    </citation>
    <scope>NUCLEOTIDE SEQUENCE [LARGE SCALE GENOMIC DNA]</scope>
    <source>
        <strain evidence="2 3">DSM 106146</strain>
    </source>
</reference>
<dbReference type="SUPFAM" id="SSF53383">
    <property type="entry name" value="PLP-dependent transferases"/>
    <property type="match status" value="1"/>
</dbReference>
<feature type="domain" description="Aminotransferase class V" evidence="1">
    <location>
        <begin position="5"/>
        <end position="106"/>
    </location>
</feature>
<dbReference type="InterPro" id="IPR015424">
    <property type="entry name" value="PyrdxlP-dep_Trfase"/>
</dbReference>
<dbReference type="AlphaFoldDB" id="A0A7W8HEA6"/>
<organism evidence="2 3">
    <name type="scientific">Catenibacillus scindens</name>
    <dbReference type="NCBI Taxonomy" id="673271"/>
    <lineage>
        <taxon>Bacteria</taxon>
        <taxon>Bacillati</taxon>
        <taxon>Bacillota</taxon>
        <taxon>Clostridia</taxon>
        <taxon>Lachnospirales</taxon>
        <taxon>Lachnospiraceae</taxon>
        <taxon>Catenibacillus</taxon>
    </lineage>
</organism>
<protein>
    <submittedName>
        <fullName evidence="2">Selenocysteine lyase/cysteine desulfurase</fullName>
    </submittedName>
</protein>
<name>A0A7W8HEA6_9FIRM</name>
<dbReference type="RefSeq" id="WP_183776768.1">
    <property type="nucleotide sequence ID" value="NZ_JACHFW010000031.1"/>
</dbReference>
<dbReference type="GO" id="GO:0016829">
    <property type="term" value="F:lyase activity"/>
    <property type="evidence" value="ECO:0007669"/>
    <property type="project" value="UniProtKB-KW"/>
</dbReference>
<dbReference type="Proteomes" id="UP000543642">
    <property type="component" value="Unassembled WGS sequence"/>
</dbReference>